<gene>
    <name evidence="2" type="ordered locus">Zmob_1225</name>
</gene>
<organism evidence="2 3">
    <name type="scientific">Zymomonas mobilis subsp. mobilis (strain ATCC 10988 / DSM 424 / LMG 404 / NCIMB 8938 / NRRL B-806 / ZM1)</name>
    <dbReference type="NCBI Taxonomy" id="555217"/>
    <lineage>
        <taxon>Bacteria</taxon>
        <taxon>Pseudomonadati</taxon>
        <taxon>Pseudomonadota</taxon>
        <taxon>Alphaproteobacteria</taxon>
        <taxon>Sphingomonadales</taxon>
        <taxon>Zymomonadaceae</taxon>
        <taxon>Zymomonas</taxon>
    </lineage>
</organism>
<dbReference type="Proteomes" id="UP000001494">
    <property type="component" value="Chromosome"/>
</dbReference>
<feature type="transmembrane region" description="Helical" evidence="1">
    <location>
        <begin position="65"/>
        <end position="86"/>
    </location>
</feature>
<keyword evidence="1" id="KW-0472">Membrane</keyword>
<dbReference type="EMBL" id="CP002850">
    <property type="protein sequence ID" value="AEH63051.1"/>
    <property type="molecule type" value="Genomic_DNA"/>
</dbReference>
<keyword evidence="1" id="KW-1133">Transmembrane helix</keyword>
<evidence type="ECO:0000313" key="3">
    <source>
        <dbReference type="Proteomes" id="UP000001494"/>
    </source>
</evidence>
<sequence>MNRCVLKTAMSYAYILLINTIRKPIVVSAHIIIAIICGLLILPNHSYEYTTFSISNKAVFYNRDSVIVIISSMFSLVYPLIGFLLISPTIKRPIPENLLSSFPVKKNYFSNGAFYSLIHPYQSSSNIYYSYRKREQSSF</sequence>
<evidence type="ECO:0000313" key="2">
    <source>
        <dbReference type="EMBL" id="AEH63051.1"/>
    </source>
</evidence>
<dbReference type="AlphaFoldDB" id="A0A0H3G7C5"/>
<keyword evidence="1" id="KW-0812">Transmembrane</keyword>
<feature type="transmembrane region" description="Helical" evidence="1">
    <location>
        <begin position="25"/>
        <end position="45"/>
    </location>
</feature>
<protein>
    <submittedName>
        <fullName evidence="2">Uncharacterized protein</fullName>
    </submittedName>
</protein>
<evidence type="ECO:0000256" key="1">
    <source>
        <dbReference type="SAM" id="Phobius"/>
    </source>
</evidence>
<dbReference type="KEGG" id="zmm:Zmob_1225"/>
<dbReference type="HOGENOM" id="CLU_1844366_0_0_5"/>
<proteinExistence type="predicted"/>
<reference evidence="2 3" key="1">
    <citation type="journal article" date="2011" name="J. Bacteriol.">
        <title>Genome sequence of the ethanol-producing Zymomonas mobilis subsp. mobilis lectotype strain ATCC 10988.</title>
        <authorList>
            <person name="Pappas K.M."/>
            <person name="Kouvelis V.N."/>
            <person name="Saunders E."/>
            <person name="Brettin T.S."/>
            <person name="Bruce D."/>
            <person name="Detter C."/>
            <person name="Balakireva M."/>
            <person name="Han C.S."/>
            <person name="Savvakis G."/>
            <person name="Kyrpides N.C."/>
            <person name="Typas M.A."/>
        </authorList>
    </citation>
    <scope>NUCLEOTIDE SEQUENCE [LARGE SCALE GENOMIC DNA]</scope>
    <source>
        <strain evidence="3">ATCC 10988 / DSM 424 / CCUG 17860 / LMG 404 / NCIMB 8938 / NRRL B-806 / ZM1</strain>
    </source>
</reference>
<accession>A0A0H3G7C5</accession>
<name>A0A0H3G7C5_ZYMMA</name>